<dbReference type="EMBL" id="AL645882">
    <property type="protein sequence ID" value="CAB95291.1"/>
    <property type="molecule type" value="Genomic_DNA"/>
</dbReference>
<evidence type="ECO:0000313" key="2">
    <source>
        <dbReference type="EMBL" id="CAB95291.1"/>
    </source>
</evidence>
<proteinExistence type="predicted"/>
<dbReference type="KEGG" id="sco:SCO1072"/>
<dbReference type="HOGENOM" id="CLU_2703131_0_0_11"/>
<name>Q9K427_STRCO</name>
<reference evidence="2 3" key="1">
    <citation type="journal article" date="1996" name="Mol. Microbiol.">
        <title>A set of ordered cosmids and a detailed genetic and physical map for the 8 Mb Streptomyces coelicolor A3(2) chromosome.</title>
        <authorList>
            <person name="Redenbach M."/>
            <person name="Kieser H.M."/>
            <person name="Denapaite D."/>
            <person name="Eichner A."/>
            <person name="Cullum J."/>
            <person name="Kinashi H."/>
            <person name="Hopwood D.A."/>
        </authorList>
    </citation>
    <scope>NUCLEOTIDE SEQUENCE [LARGE SCALE GENOMIC DNA]</scope>
    <source>
        <strain evidence="3">ATCC BAA-471 / A3(2) / M145</strain>
    </source>
</reference>
<gene>
    <name evidence="2" type="ordered locus">SCO1072</name>
    <name evidence="2" type="ORF">SCG22.18</name>
</gene>
<keyword evidence="3" id="KW-1185">Reference proteome</keyword>
<feature type="region of interest" description="Disordered" evidence="1">
    <location>
        <begin position="1"/>
        <end position="73"/>
    </location>
</feature>
<reference evidence="2 3" key="2">
    <citation type="journal article" date="2002" name="Nature">
        <title>Complete genome sequence of the model actinomycete Streptomyces coelicolor A3(2).</title>
        <authorList>
            <person name="Bentley S.D."/>
            <person name="Chater K.F."/>
            <person name="Cerdeno-Tarraga A.M."/>
            <person name="Challis G.L."/>
            <person name="Thomson N.R."/>
            <person name="James K.D."/>
            <person name="Harris D.E."/>
            <person name="Quail M.A."/>
            <person name="Kieser H."/>
            <person name="Harper D."/>
            <person name="Bateman A."/>
            <person name="Brown S."/>
            <person name="Chandra G."/>
            <person name="Chen C.W."/>
            <person name="Collins M."/>
            <person name="Cronin A."/>
            <person name="Fraser A."/>
            <person name="Goble A."/>
            <person name="Hidalgo J."/>
            <person name="Hornsby T."/>
            <person name="Howarth S."/>
            <person name="Huang C.H."/>
            <person name="Kieser T."/>
            <person name="Larke L."/>
            <person name="Murphy L."/>
            <person name="Oliver K."/>
            <person name="O'Neil S."/>
            <person name="Rabbinowitsch E."/>
            <person name="Rajandream M.A."/>
            <person name="Rutherford K."/>
            <person name="Rutter S."/>
            <person name="Seeger K."/>
            <person name="Saunders D."/>
            <person name="Sharp S."/>
            <person name="Squares R."/>
            <person name="Squares S."/>
            <person name="Taylor K."/>
            <person name="Warren T."/>
            <person name="Wietzorrek A."/>
            <person name="Woodward J."/>
            <person name="Barrell B.G."/>
            <person name="Parkhill J."/>
            <person name="Hopwood D.A."/>
        </authorList>
    </citation>
    <scope>NUCLEOTIDE SEQUENCE [LARGE SCALE GENOMIC DNA]</scope>
    <source>
        <strain evidence="3">ATCC BAA-471 / A3(2) / M145</strain>
    </source>
</reference>
<feature type="compositionally biased region" description="Low complexity" evidence="1">
    <location>
        <begin position="20"/>
        <end position="31"/>
    </location>
</feature>
<evidence type="ECO:0000256" key="1">
    <source>
        <dbReference type="SAM" id="MobiDB-lite"/>
    </source>
</evidence>
<dbReference type="Proteomes" id="UP000001973">
    <property type="component" value="Chromosome"/>
</dbReference>
<evidence type="ECO:0000313" key="3">
    <source>
        <dbReference type="Proteomes" id="UP000001973"/>
    </source>
</evidence>
<accession>Q9K427</accession>
<sequence length="73" mass="7094">MVGARRADRTGEAARRVADGSAPQAALAATAPGGGSGGGGKRRRPSGGPAGPRLGGTTGSARSVLRCCRPVRP</sequence>
<dbReference type="STRING" id="100226.gene:17758655"/>
<dbReference type="EMBL" id="AL939107">
    <property type="protein sequence ID" value="CAB95291.1"/>
    <property type="molecule type" value="Genomic_DNA"/>
</dbReference>
<feature type="compositionally biased region" description="Gly residues" evidence="1">
    <location>
        <begin position="48"/>
        <end position="58"/>
    </location>
</feature>
<dbReference type="InParanoid" id="Q9K427"/>
<dbReference type="PaxDb" id="100226-SCO1072"/>
<feature type="compositionally biased region" description="Basic and acidic residues" evidence="1">
    <location>
        <begin position="1"/>
        <end position="18"/>
    </location>
</feature>
<protein>
    <submittedName>
        <fullName evidence="2">Uncharacterized protein</fullName>
    </submittedName>
</protein>
<organism evidence="2 3">
    <name type="scientific">Streptomyces coelicolor (strain ATCC BAA-471 / A3(2) / M145)</name>
    <dbReference type="NCBI Taxonomy" id="100226"/>
    <lineage>
        <taxon>Bacteria</taxon>
        <taxon>Bacillati</taxon>
        <taxon>Actinomycetota</taxon>
        <taxon>Actinomycetes</taxon>
        <taxon>Kitasatosporales</taxon>
        <taxon>Streptomycetaceae</taxon>
        <taxon>Streptomyces</taxon>
        <taxon>Streptomyces albidoflavus group</taxon>
    </lineage>
</organism>
<dbReference type="AlphaFoldDB" id="Q9K427"/>